<evidence type="ECO:0000313" key="4">
    <source>
        <dbReference type="Proteomes" id="UP001152622"/>
    </source>
</evidence>
<sequence>MEEYIKFDKATLVKVQAVSPTTSEEDDCKGSGSYFPLLWALGGVNAIQLVFIFIIVCRFACRGTNNTGKKSQQSSEDKRDQDPDTLNYAALNFTEKKRKPRRREERDPHVIYAATR</sequence>
<reference evidence="3" key="1">
    <citation type="journal article" date="2023" name="Science">
        <title>Genome structures resolve the early diversification of teleost fishes.</title>
        <authorList>
            <person name="Parey E."/>
            <person name="Louis A."/>
            <person name="Montfort J."/>
            <person name="Bouchez O."/>
            <person name="Roques C."/>
            <person name="Iampietro C."/>
            <person name="Lluch J."/>
            <person name="Castinel A."/>
            <person name="Donnadieu C."/>
            <person name="Desvignes T."/>
            <person name="Floi Bucao C."/>
            <person name="Jouanno E."/>
            <person name="Wen M."/>
            <person name="Mejri S."/>
            <person name="Dirks R."/>
            <person name="Jansen H."/>
            <person name="Henkel C."/>
            <person name="Chen W.J."/>
            <person name="Zahm M."/>
            <person name="Cabau C."/>
            <person name="Klopp C."/>
            <person name="Thompson A.W."/>
            <person name="Robinson-Rechavi M."/>
            <person name="Braasch I."/>
            <person name="Lecointre G."/>
            <person name="Bobe J."/>
            <person name="Postlethwait J.H."/>
            <person name="Berthelot C."/>
            <person name="Roest Crollius H."/>
            <person name="Guiguen Y."/>
        </authorList>
    </citation>
    <scope>NUCLEOTIDE SEQUENCE</scope>
    <source>
        <strain evidence="3">WJC10195</strain>
    </source>
</reference>
<feature type="transmembrane region" description="Helical" evidence="2">
    <location>
        <begin position="37"/>
        <end position="61"/>
    </location>
</feature>
<dbReference type="AlphaFoldDB" id="A0A9Q1IA01"/>
<name>A0A9Q1IA01_SYNKA</name>
<evidence type="ECO:0000313" key="3">
    <source>
        <dbReference type="EMBL" id="KAJ8331967.1"/>
    </source>
</evidence>
<protein>
    <submittedName>
        <fullName evidence="3">Uncharacterized protein</fullName>
    </submittedName>
</protein>
<accession>A0A9Q1IA01</accession>
<comment type="caution">
    <text evidence="3">The sequence shown here is derived from an EMBL/GenBank/DDBJ whole genome shotgun (WGS) entry which is preliminary data.</text>
</comment>
<keyword evidence="2" id="KW-1133">Transmembrane helix</keyword>
<dbReference type="Proteomes" id="UP001152622">
    <property type="component" value="Unassembled WGS sequence"/>
</dbReference>
<feature type="region of interest" description="Disordered" evidence="1">
    <location>
        <begin position="96"/>
        <end position="116"/>
    </location>
</feature>
<feature type="compositionally biased region" description="Polar residues" evidence="1">
    <location>
        <begin position="64"/>
        <end position="74"/>
    </location>
</feature>
<evidence type="ECO:0000256" key="2">
    <source>
        <dbReference type="SAM" id="Phobius"/>
    </source>
</evidence>
<dbReference type="EMBL" id="JAINUF010000082">
    <property type="protein sequence ID" value="KAJ8331967.1"/>
    <property type="molecule type" value="Genomic_DNA"/>
</dbReference>
<dbReference type="OrthoDB" id="9932608at2759"/>
<evidence type="ECO:0000256" key="1">
    <source>
        <dbReference type="SAM" id="MobiDB-lite"/>
    </source>
</evidence>
<organism evidence="3 4">
    <name type="scientific">Synaphobranchus kaupii</name>
    <name type="common">Kaup's arrowtooth eel</name>
    <dbReference type="NCBI Taxonomy" id="118154"/>
    <lineage>
        <taxon>Eukaryota</taxon>
        <taxon>Metazoa</taxon>
        <taxon>Chordata</taxon>
        <taxon>Craniata</taxon>
        <taxon>Vertebrata</taxon>
        <taxon>Euteleostomi</taxon>
        <taxon>Actinopterygii</taxon>
        <taxon>Neopterygii</taxon>
        <taxon>Teleostei</taxon>
        <taxon>Anguilliformes</taxon>
        <taxon>Synaphobranchidae</taxon>
        <taxon>Synaphobranchus</taxon>
    </lineage>
</organism>
<keyword evidence="2" id="KW-0472">Membrane</keyword>
<gene>
    <name evidence="3" type="ORF">SKAU_G00430520</name>
</gene>
<keyword evidence="4" id="KW-1185">Reference proteome</keyword>
<feature type="region of interest" description="Disordered" evidence="1">
    <location>
        <begin position="64"/>
        <end position="84"/>
    </location>
</feature>
<proteinExistence type="predicted"/>
<keyword evidence="2" id="KW-0812">Transmembrane</keyword>